<keyword evidence="2" id="KW-1277">Toxin-antitoxin system</keyword>
<dbReference type="SUPFAM" id="SSF88723">
    <property type="entry name" value="PIN domain-like"/>
    <property type="match status" value="1"/>
</dbReference>
<keyword evidence="5" id="KW-0378">Hydrolase</keyword>
<organism evidence="8 9">
    <name type="scientific">Candidatus Mycobacterium methanotrophicum</name>
    <dbReference type="NCBI Taxonomy" id="2943498"/>
    <lineage>
        <taxon>Bacteria</taxon>
        <taxon>Bacillati</taxon>
        <taxon>Actinomycetota</taxon>
        <taxon>Actinomycetes</taxon>
        <taxon>Mycobacteriales</taxon>
        <taxon>Mycobacteriaceae</taxon>
        <taxon>Mycobacterium</taxon>
    </lineage>
</organism>
<comment type="cofactor">
    <cofactor evidence="1">
        <name>Mg(2+)</name>
        <dbReference type="ChEBI" id="CHEBI:18420"/>
    </cofactor>
</comment>
<evidence type="ECO:0000313" key="8">
    <source>
        <dbReference type="EMBL" id="UQX11402.1"/>
    </source>
</evidence>
<keyword evidence="6" id="KW-0460">Magnesium</keyword>
<dbReference type="Proteomes" id="UP001056610">
    <property type="component" value="Chromosome"/>
</dbReference>
<evidence type="ECO:0000256" key="1">
    <source>
        <dbReference type="ARBA" id="ARBA00001946"/>
    </source>
</evidence>
<evidence type="ECO:0000256" key="3">
    <source>
        <dbReference type="ARBA" id="ARBA00022722"/>
    </source>
</evidence>
<evidence type="ECO:0000259" key="7">
    <source>
        <dbReference type="Pfam" id="PF01850"/>
    </source>
</evidence>
<keyword evidence="9" id="KW-1185">Reference proteome</keyword>
<dbReference type="InterPro" id="IPR029060">
    <property type="entry name" value="PIN-like_dom_sf"/>
</dbReference>
<dbReference type="EMBL" id="CP097320">
    <property type="protein sequence ID" value="UQX11402.1"/>
    <property type="molecule type" value="Genomic_DNA"/>
</dbReference>
<evidence type="ECO:0000256" key="6">
    <source>
        <dbReference type="ARBA" id="ARBA00022842"/>
    </source>
</evidence>
<dbReference type="RefSeq" id="WP_249763063.1">
    <property type="nucleotide sequence ID" value="NZ_CAJUXY010000037.1"/>
</dbReference>
<protein>
    <submittedName>
        <fullName evidence="8">PIN domain-containing protein</fullName>
    </submittedName>
</protein>
<evidence type="ECO:0000256" key="5">
    <source>
        <dbReference type="ARBA" id="ARBA00022801"/>
    </source>
</evidence>
<reference evidence="8" key="1">
    <citation type="submission" date="2022-05" db="EMBL/GenBank/DDBJ databases">
        <title>A methanotrophic Mycobacterium dominates a cave microbial ecosystem.</title>
        <authorList>
            <person name="Van Spanning R.J.M."/>
            <person name="Guan Q."/>
            <person name="Melkonian C."/>
            <person name="Gallant J."/>
            <person name="Polerecky L."/>
            <person name="Flot J.-F."/>
            <person name="Brandt B.W."/>
            <person name="Braster M."/>
            <person name="Iturbe Espinoza P."/>
            <person name="Aerts J."/>
            <person name="Meima-Franke M."/>
            <person name="Piersma S.R."/>
            <person name="Bunduc C."/>
            <person name="Ummels R."/>
            <person name="Pain A."/>
            <person name="Fleming E.J."/>
            <person name="van der Wel N."/>
            <person name="Gherman V.D."/>
            <person name="Sarbu S.M."/>
            <person name="Bodelier P.L.E."/>
            <person name="Bitter W."/>
        </authorList>
    </citation>
    <scope>NUCLEOTIDE SEQUENCE</scope>
    <source>
        <strain evidence="8">Sulfur Cave</strain>
    </source>
</reference>
<feature type="domain" description="PIN" evidence="7">
    <location>
        <begin position="1"/>
        <end position="121"/>
    </location>
</feature>
<evidence type="ECO:0000256" key="4">
    <source>
        <dbReference type="ARBA" id="ARBA00022723"/>
    </source>
</evidence>
<evidence type="ECO:0000256" key="2">
    <source>
        <dbReference type="ARBA" id="ARBA00022649"/>
    </source>
</evidence>
<keyword evidence="3" id="KW-0540">Nuclease</keyword>
<proteinExistence type="predicted"/>
<sequence>MVDAGPLIAYADVNDDHYAPSLEFFEEHPGPFIVPVLVIPEVTHMINHRLGVEAERRFLNDLAEDDFRIEPVTDQDWPRIRELVARYRGFPLGTVDASVIATAERLLITDIATVDQRHFRAVEPQHCTSFTLHPYDA</sequence>
<gene>
    <name evidence="8" type="ORF">M5I08_02445</name>
</gene>
<dbReference type="Gene3D" id="3.40.50.1010">
    <property type="entry name" value="5'-nuclease"/>
    <property type="match status" value="1"/>
</dbReference>
<evidence type="ECO:0000313" key="9">
    <source>
        <dbReference type="Proteomes" id="UP001056610"/>
    </source>
</evidence>
<name>A0ABY4QLM9_9MYCO</name>
<dbReference type="InterPro" id="IPR002716">
    <property type="entry name" value="PIN_dom"/>
</dbReference>
<keyword evidence="4" id="KW-0479">Metal-binding</keyword>
<dbReference type="Pfam" id="PF01850">
    <property type="entry name" value="PIN"/>
    <property type="match status" value="1"/>
</dbReference>
<accession>A0ABY4QLM9</accession>